<dbReference type="Proteomes" id="UP001058974">
    <property type="component" value="Chromosome 6"/>
</dbReference>
<reference evidence="1 2" key="1">
    <citation type="journal article" date="2022" name="Nat. Genet.">
        <title>Improved pea reference genome and pan-genome highlight genomic features and evolutionary characteristics.</title>
        <authorList>
            <person name="Yang T."/>
            <person name="Liu R."/>
            <person name="Luo Y."/>
            <person name="Hu S."/>
            <person name="Wang D."/>
            <person name="Wang C."/>
            <person name="Pandey M.K."/>
            <person name="Ge S."/>
            <person name="Xu Q."/>
            <person name="Li N."/>
            <person name="Li G."/>
            <person name="Huang Y."/>
            <person name="Saxena R.K."/>
            <person name="Ji Y."/>
            <person name="Li M."/>
            <person name="Yan X."/>
            <person name="He Y."/>
            <person name="Liu Y."/>
            <person name="Wang X."/>
            <person name="Xiang C."/>
            <person name="Varshney R.K."/>
            <person name="Ding H."/>
            <person name="Gao S."/>
            <person name="Zong X."/>
        </authorList>
    </citation>
    <scope>NUCLEOTIDE SEQUENCE [LARGE SCALE GENOMIC DNA]</scope>
    <source>
        <strain evidence="1 2">cv. Zhongwan 6</strain>
    </source>
</reference>
<dbReference type="Gramene" id="Psat06G0543200-T1">
    <property type="protein sequence ID" value="KAI5400541.1"/>
    <property type="gene ID" value="KIW84_065432"/>
</dbReference>
<organism evidence="1 2">
    <name type="scientific">Pisum sativum</name>
    <name type="common">Garden pea</name>
    <name type="synonym">Lathyrus oleraceus</name>
    <dbReference type="NCBI Taxonomy" id="3888"/>
    <lineage>
        <taxon>Eukaryota</taxon>
        <taxon>Viridiplantae</taxon>
        <taxon>Streptophyta</taxon>
        <taxon>Embryophyta</taxon>
        <taxon>Tracheophyta</taxon>
        <taxon>Spermatophyta</taxon>
        <taxon>Magnoliopsida</taxon>
        <taxon>eudicotyledons</taxon>
        <taxon>Gunneridae</taxon>
        <taxon>Pentapetalae</taxon>
        <taxon>rosids</taxon>
        <taxon>fabids</taxon>
        <taxon>Fabales</taxon>
        <taxon>Fabaceae</taxon>
        <taxon>Papilionoideae</taxon>
        <taxon>50 kb inversion clade</taxon>
        <taxon>NPAAA clade</taxon>
        <taxon>Hologalegina</taxon>
        <taxon>IRL clade</taxon>
        <taxon>Fabeae</taxon>
        <taxon>Lathyrus</taxon>
    </lineage>
</organism>
<protein>
    <recommendedName>
        <fullName evidence="3">Reverse transcriptase domain-containing protein</fullName>
    </recommendedName>
</protein>
<accession>A0A9D4WEC0</accession>
<proteinExistence type="predicted"/>
<evidence type="ECO:0008006" key="3">
    <source>
        <dbReference type="Google" id="ProtNLM"/>
    </source>
</evidence>
<dbReference type="AlphaFoldDB" id="A0A9D4WEC0"/>
<sequence>MFADDLILFGVTLEPQIQVAMSILSKFCAASGQKINMDKSSIIFFVNTPPTTRRLLTSKVSLKETTSLVKPNDFYIWKSIVELRPTLDNLSYWEVGNGSSINVWEDTWVAPNIVLQDHVQVHAIPRNSVTSLKDLISSYGSWNWNLLSKIFSDSVLIKLQAITPLIPLESMADIYLWNGSASGMLFVSSLYDLLSNSAAINLNFHWDDVWTLKVPKRYIVFI</sequence>
<evidence type="ECO:0000313" key="2">
    <source>
        <dbReference type="Proteomes" id="UP001058974"/>
    </source>
</evidence>
<gene>
    <name evidence="1" type="ORF">KIW84_065432</name>
</gene>
<name>A0A9D4WEC0_PEA</name>
<dbReference type="EMBL" id="JAMSHJ010000006">
    <property type="protein sequence ID" value="KAI5400541.1"/>
    <property type="molecule type" value="Genomic_DNA"/>
</dbReference>
<comment type="caution">
    <text evidence="1">The sequence shown here is derived from an EMBL/GenBank/DDBJ whole genome shotgun (WGS) entry which is preliminary data.</text>
</comment>
<evidence type="ECO:0000313" key="1">
    <source>
        <dbReference type="EMBL" id="KAI5400541.1"/>
    </source>
</evidence>
<keyword evidence="2" id="KW-1185">Reference proteome</keyword>